<feature type="domain" description="Pop1 N-terminal" evidence="5">
    <location>
        <begin position="102"/>
        <end position="183"/>
    </location>
</feature>
<evidence type="ECO:0000256" key="2">
    <source>
        <dbReference type="ARBA" id="ARBA00022694"/>
    </source>
</evidence>
<reference evidence="8 9" key="1">
    <citation type="submission" date="2019-06" db="EMBL/GenBank/DDBJ databases">
        <title>A chromosome-scale genome assembly of the striped catfish, Pangasianodon hypophthalmus.</title>
        <authorList>
            <person name="Wen M."/>
            <person name="Zahm M."/>
            <person name="Roques C."/>
            <person name="Cabau C."/>
            <person name="Klopp C."/>
            <person name="Donnadieu C."/>
            <person name="Jouanno E."/>
            <person name="Avarre J.-C."/>
            <person name="Campet M."/>
            <person name="Ha T.T.T."/>
            <person name="Dugue R."/>
            <person name="Lampietro C."/>
            <person name="Louis A."/>
            <person name="Herpin A."/>
            <person name="Echchiki A."/>
            <person name="Berthelot C."/>
            <person name="Parey E."/>
            <person name="Roest-Crollius H."/>
            <person name="Braasch I."/>
            <person name="Postlethwait J."/>
            <person name="Bobe J."/>
            <person name="Montfort J."/>
            <person name="Bouchez O."/>
            <person name="Begum T."/>
            <person name="Schartl M."/>
            <person name="Guiguen Y."/>
        </authorList>
    </citation>
    <scope>NUCLEOTIDE SEQUENCE [LARGE SCALE GENOMIC DNA]</scope>
    <source>
        <strain evidence="8 9">Indonesia</strain>
        <tissue evidence="8">Blood</tissue>
    </source>
</reference>
<dbReference type="InterPro" id="IPR039182">
    <property type="entry name" value="Pop1"/>
</dbReference>
<evidence type="ECO:0008006" key="10">
    <source>
        <dbReference type="Google" id="ProtNLM"/>
    </source>
</evidence>
<feature type="domain" description="POPLD" evidence="6">
    <location>
        <begin position="619"/>
        <end position="710"/>
    </location>
</feature>
<feature type="region of interest" description="Disordered" evidence="4">
    <location>
        <begin position="877"/>
        <end position="926"/>
    </location>
</feature>
<proteinExistence type="predicted"/>
<name>A0A5N5KRP0_PANHP</name>
<evidence type="ECO:0000313" key="8">
    <source>
        <dbReference type="EMBL" id="KAB5533051.1"/>
    </source>
</evidence>
<feature type="region of interest" description="Disordered" evidence="4">
    <location>
        <begin position="725"/>
        <end position="746"/>
    </location>
</feature>
<sequence>MIPSLIFTRATQPQYYITHEQRVFLIKPTYTMSGAKDRMRHKKMRNQPSNVTYSHTGRSSDSQQQQQMRRLPQHPSSWMRGHQDGGVRHEQALPKYITASLFAKARAAEVNAMLRAVTKTTGSSQVFGALPKHMRRRAMSHNTKRLPCRLREMAQRMLQKSQQAGKKEKKEQSKTKSRRARRRHGNLLLEFNRRQRKNKWLETHIWHAKRFHMLKKWGYCLGDRPTYKCYRASYRAMNSGCLLQDLSYYCCVELHGPEEQLLNALSRLTSKDAGPTFAAASCVSGQKEGSVMLYKADQYPHQPLGPVCFLWRPCSTTSPHRQLWIWLHPSLKQDLLPELQAVCQCFEAVAPAVVEVVPSENLAEASPIPPAPSDLSAEPQCSKRKRKVEADDENGCPAKKIVGDGTRSLSTPVSWMSSTTEIVISDLTMEIVRYRLIGPLSHSVLTEILVPATDCESNIKMTSSPFWWPEECKKEESMSLHRQQTDVFQLLRGVYSTAELPAGCVLGLTVDDPRLSLSAKRGKAMPDLHQTQGVDEEGRRNLTLRGVPSPCAQSALWEKSVRENVTNNKISEQDLNRMKRELLVPGSRLPTPAQSRVPILLVNQAGKQLGEERLGWGSGWDLLLPKGWGMAFWVPLVYCGVRVGGLQMSLKHSQNKSVPHFPHDYPDCPAGVRFQEQQEIELLEKFKRHPPSKRTNYIKYGCVAPFWCPWQQLVEEWEERVKQHEDNQDSKTVEMKDVTSLSRDSPNPASAFTVLRSRKVLRQLSVWCRPSSSHPRRAPSGCRAPPLCPTISLQAEWKRCLLWVRVCALGKGQPALHAMLCVPTTEDLQRLREDPQWSGPKEPQHTDHLKHQLKRKGKRGEAALCCSALKKEQDCNIPENDDVSSASTKEKNPELVPINQHSGPSVVLRDPLPDPSASVTTDPGNSRVESLSITGCSNSDLVQGLWTELLPNMLSHCTRMTLGWMVQGDFSLATGTGEALGFVSLAGLLQTLLRQSADQRGIVLLRNPTSLQYRFARLHIEA</sequence>
<dbReference type="AlphaFoldDB" id="A0A5N5KRP0"/>
<dbReference type="GO" id="GO:0001682">
    <property type="term" value="P:tRNA 5'-leader removal"/>
    <property type="evidence" value="ECO:0007669"/>
    <property type="project" value="InterPro"/>
</dbReference>
<dbReference type="GO" id="GO:0000172">
    <property type="term" value="C:ribonuclease MRP complex"/>
    <property type="evidence" value="ECO:0007669"/>
    <property type="project" value="InterPro"/>
</dbReference>
<evidence type="ECO:0000259" key="6">
    <source>
        <dbReference type="Pfam" id="PF08170"/>
    </source>
</evidence>
<accession>A0A5N5KRP0</accession>
<feature type="compositionally biased region" description="Polar residues" evidence="4">
    <location>
        <begin position="46"/>
        <end position="62"/>
    </location>
</feature>
<feature type="compositionally biased region" description="Basic and acidic residues" evidence="4">
    <location>
        <begin position="725"/>
        <end position="737"/>
    </location>
</feature>
<evidence type="ECO:0000259" key="5">
    <source>
        <dbReference type="Pfam" id="PF06978"/>
    </source>
</evidence>
<dbReference type="InterPro" id="IPR012590">
    <property type="entry name" value="POPLD_dom"/>
</dbReference>
<feature type="region of interest" description="Disordered" evidence="4">
    <location>
        <begin position="34"/>
        <end position="84"/>
    </location>
</feature>
<organism evidence="8 9">
    <name type="scientific">Pangasianodon hypophthalmus</name>
    <name type="common">Striped catfish</name>
    <name type="synonym">Helicophagus hypophthalmus</name>
    <dbReference type="NCBI Taxonomy" id="310915"/>
    <lineage>
        <taxon>Eukaryota</taxon>
        <taxon>Metazoa</taxon>
        <taxon>Chordata</taxon>
        <taxon>Craniata</taxon>
        <taxon>Vertebrata</taxon>
        <taxon>Euteleostomi</taxon>
        <taxon>Actinopterygii</taxon>
        <taxon>Neopterygii</taxon>
        <taxon>Teleostei</taxon>
        <taxon>Ostariophysi</taxon>
        <taxon>Siluriformes</taxon>
        <taxon>Pangasiidae</taxon>
        <taxon>Pangasianodon</taxon>
    </lineage>
</organism>
<feature type="compositionally biased region" description="Basic and acidic residues" evidence="4">
    <location>
        <begin position="165"/>
        <end position="174"/>
    </location>
</feature>
<evidence type="ECO:0000256" key="1">
    <source>
        <dbReference type="ARBA" id="ARBA00004123"/>
    </source>
</evidence>
<dbReference type="InterPro" id="IPR009723">
    <property type="entry name" value="Pop1_N"/>
</dbReference>
<evidence type="ECO:0000313" key="9">
    <source>
        <dbReference type="Proteomes" id="UP000327468"/>
    </source>
</evidence>
<evidence type="ECO:0000256" key="3">
    <source>
        <dbReference type="ARBA" id="ARBA00023242"/>
    </source>
</evidence>
<dbReference type="EMBL" id="VFJC01000023">
    <property type="protein sequence ID" value="KAB5533051.1"/>
    <property type="molecule type" value="Genomic_DNA"/>
</dbReference>
<keyword evidence="3" id="KW-0539">Nucleus</keyword>
<evidence type="ECO:0000259" key="7">
    <source>
        <dbReference type="Pfam" id="PF22770"/>
    </source>
</evidence>
<comment type="caution">
    <text evidence="8">The sequence shown here is derived from an EMBL/GenBank/DDBJ whole genome shotgun (WGS) entry which is preliminary data.</text>
</comment>
<keyword evidence="9" id="KW-1185">Reference proteome</keyword>
<dbReference type="PANTHER" id="PTHR22731">
    <property type="entry name" value="RIBONUCLEASES P/MRP PROTEIN SUBUNIT POP1"/>
    <property type="match status" value="1"/>
</dbReference>
<dbReference type="GO" id="GO:0005655">
    <property type="term" value="C:nucleolar ribonuclease P complex"/>
    <property type="evidence" value="ECO:0007669"/>
    <property type="project" value="InterPro"/>
</dbReference>
<comment type="subcellular location">
    <subcellularLocation>
        <location evidence="1">Nucleus</location>
    </subcellularLocation>
</comment>
<keyword evidence="2" id="KW-0819">tRNA processing</keyword>
<feature type="region of interest" description="Disordered" evidence="4">
    <location>
        <begin position="363"/>
        <end position="401"/>
    </location>
</feature>
<dbReference type="InterPro" id="IPR055079">
    <property type="entry name" value="POP1_C"/>
</dbReference>
<feature type="compositionally biased region" description="Basic residues" evidence="4">
    <location>
        <begin position="175"/>
        <end position="184"/>
    </location>
</feature>
<dbReference type="Pfam" id="PF06978">
    <property type="entry name" value="POP1_N"/>
    <property type="match status" value="2"/>
</dbReference>
<feature type="domain" description="Pop1 N-terminal" evidence="5">
    <location>
        <begin position="190"/>
        <end position="256"/>
    </location>
</feature>
<feature type="domain" description="POP1 C-terminal" evidence="7">
    <location>
        <begin position="800"/>
        <end position="1021"/>
    </location>
</feature>
<gene>
    <name evidence="8" type="ORF">PHYPO_G00127190</name>
</gene>
<feature type="compositionally biased region" description="Polar residues" evidence="4">
    <location>
        <begin position="917"/>
        <end position="926"/>
    </location>
</feature>
<protein>
    <recommendedName>
        <fullName evidence="10">Pop1 N-terminal domain-containing protein</fullName>
    </recommendedName>
</protein>
<dbReference type="Proteomes" id="UP000327468">
    <property type="component" value="Chromosome 22"/>
</dbReference>
<evidence type="ECO:0000256" key="4">
    <source>
        <dbReference type="SAM" id="MobiDB-lite"/>
    </source>
</evidence>
<dbReference type="PANTHER" id="PTHR22731:SF3">
    <property type="entry name" value="RIBONUCLEASES P_MRP PROTEIN SUBUNIT POP1"/>
    <property type="match status" value="1"/>
</dbReference>
<feature type="region of interest" description="Disordered" evidence="4">
    <location>
        <begin position="157"/>
        <end position="184"/>
    </location>
</feature>
<dbReference type="Pfam" id="PF22770">
    <property type="entry name" value="POP1_C"/>
    <property type="match status" value="1"/>
</dbReference>
<dbReference type="Pfam" id="PF08170">
    <property type="entry name" value="POPLD"/>
    <property type="match status" value="1"/>
</dbReference>